<feature type="compositionally biased region" description="Basic and acidic residues" evidence="2">
    <location>
        <begin position="40"/>
        <end position="55"/>
    </location>
</feature>
<evidence type="ECO:0000313" key="4">
    <source>
        <dbReference type="Proteomes" id="UP001470230"/>
    </source>
</evidence>
<feature type="region of interest" description="Disordered" evidence="2">
    <location>
        <begin position="1"/>
        <end position="55"/>
    </location>
</feature>
<feature type="coiled-coil region" evidence="1">
    <location>
        <begin position="189"/>
        <end position="216"/>
    </location>
</feature>
<accession>A0ABR2HXC1</accession>
<sequence>MENPSKMQKLKSQSNSRSPAGTRLPSYPVHDYPLQTPPTREFRQPNRIVSPDKPDSPELLLLDNVYNKIQLESALQIWRQKTLQRRQKKRIFQQSLATSNFDIEPRINSIYRGHQTQSMRKMMCQMKHQLSLNRESTVAEVILNRRTLCKYFGQWQSRLTSIVQRHTAKKIKKAEAYQVSSIPDMMARLHSLLTRQAELETELESKEQEIADISAVIKDNQGHSDRIDEEMKEAMMENQRVVGLKNSIDHDYKDQIATLKMSLSKEINLTQEKIEEGQQRLAQQEKAKKITSNNLFESQEALQNKMNIIKEKLATAQSIALQMRDQLLRNDEEQTENSRELIMIQGEIARMREECNNMSNQSHLAETANNQSLDKLKDVYAQTIEQFNQIKVRIRQNNQELTNQDARLESLTRELALCRQRSKTAMDAFREDDENTF</sequence>
<evidence type="ECO:0000256" key="1">
    <source>
        <dbReference type="SAM" id="Coils"/>
    </source>
</evidence>
<keyword evidence="1" id="KW-0175">Coiled coil</keyword>
<evidence type="ECO:0000256" key="2">
    <source>
        <dbReference type="SAM" id="MobiDB-lite"/>
    </source>
</evidence>
<feature type="compositionally biased region" description="Polar residues" evidence="2">
    <location>
        <begin position="10"/>
        <end position="19"/>
    </location>
</feature>
<feature type="coiled-coil region" evidence="1">
    <location>
        <begin position="341"/>
        <end position="421"/>
    </location>
</feature>
<dbReference type="Proteomes" id="UP001470230">
    <property type="component" value="Unassembled WGS sequence"/>
</dbReference>
<name>A0ABR2HXC1_9EUKA</name>
<gene>
    <name evidence="3" type="ORF">M9Y10_016828</name>
</gene>
<reference evidence="3 4" key="1">
    <citation type="submission" date="2024-04" db="EMBL/GenBank/DDBJ databases">
        <title>Tritrichomonas musculus Genome.</title>
        <authorList>
            <person name="Alves-Ferreira E."/>
            <person name="Grigg M."/>
            <person name="Lorenzi H."/>
            <person name="Galac M."/>
        </authorList>
    </citation>
    <scope>NUCLEOTIDE SEQUENCE [LARGE SCALE GENOMIC DNA]</scope>
    <source>
        <strain evidence="3 4">EAF2021</strain>
    </source>
</reference>
<feature type="coiled-coil region" evidence="1">
    <location>
        <begin position="260"/>
        <end position="294"/>
    </location>
</feature>
<protein>
    <recommendedName>
        <fullName evidence="5">IQ calmodulin-binding motif family protein</fullName>
    </recommendedName>
</protein>
<evidence type="ECO:0008006" key="5">
    <source>
        <dbReference type="Google" id="ProtNLM"/>
    </source>
</evidence>
<proteinExistence type="predicted"/>
<keyword evidence="4" id="KW-1185">Reference proteome</keyword>
<evidence type="ECO:0000313" key="3">
    <source>
        <dbReference type="EMBL" id="KAK8854269.1"/>
    </source>
</evidence>
<organism evidence="3 4">
    <name type="scientific">Tritrichomonas musculus</name>
    <dbReference type="NCBI Taxonomy" id="1915356"/>
    <lineage>
        <taxon>Eukaryota</taxon>
        <taxon>Metamonada</taxon>
        <taxon>Parabasalia</taxon>
        <taxon>Tritrichomonadida</taxon>
        <taxon>Tritrichomonadidae</taxon>
        <taxon>Tritrichomonas</taxon>
    </lineage>
</organism>
<comment type="caution">
    <text evidence="3">The sequence shown here is derived from an EMBL/GenBank/DDBJ whole genome shotgun (WGS) entry which is preliminary data.</text>
</comment>
<dbReference type="EMBL" id="JAPFFF010000021">
    <property type="protein sequence ID" value="KAK8854269.1"/>
    <property type="molecule type" value="Genomic_DNA"/>
</dbReference>